<gene>
    <name evidence="5" type="primary">raiA</name>
    <name evidence="3" type="synonym">hpf</name>
    <name evidence="5" type="ORF">FYJ66_02175</name>
</gene>
<comment type="function">
    <text evidence="3">Required for dimerization of active 70S ribosomes into 100S ribosomes in stationary phase; 100S ribosomes are translationally inactive and sometimes present during exponential growth.</text>
</comment>
<dbReference type="InterPro" id="IPR038416">
    <property type="entry name" value="Ribosom_S30AE_C_sf"/>
</dbReference>
<dbReference type="InterPro" id="IPR032528">
    <property type="entry name" value="Ribosom_S30AE_C"/>
</dbReference>
<dbReference type="Pfam" id="PF02482">
    <property type="entry name" value="Ribosomal_S30AE"/>
    <property type="match status" value="1"/>
</dbReference>
<evidence type="ECO:0000256" key="2">
    <source>
        <dbReference type="ARBA" id="ARBA00022845"/>
    </source>
</evidence>
<accession>A0A6A8M7X3</accession>
<dbReference type="Gene3D" id="3.30.505.50">
    <property type="entry name" value="Sigma 54 modulation/S30EA ribosomal protein, C-terminal domain"/>
    <property type="match status" value="1"/>
</dbReference>
<dbReference type="PANTHER" id="PTHR33231">
    <property type="entry name" value="30S RIBOSOMAL PROTEIN"/>
    <property type="match status" value="1"/>
</dbReference>
<organism evidence="5">
    <name type="scientific">Baileyella intestinalis</name>
    <dbReference type="NCBI Taxonomy" id="2606709"/>
    <lineage>
        <taxon>Bacteria</taxon>
        <taxon>Bacillati</taxon>
        <taxon>Bacillota</taxon>
        <taxon>Clostridia</taxon>
        <taxon>Peptostreptococcales</taxon>
        <taxon>Anaerovoracaceae</taxon>
        <taxon>Baileyella</taxon>
    </lineage>
</organism>
<comment type="similarity">
    <text evidence="3">Belongs to the HPF/YfiA ribosome-associated protein family. Long HPF subfamily.</text>
</comment>
<dbReference type="SUPFAM" id="SSF69754">
    <property type="entry name" value="Ribosome binding protein Y (YfiA homologue)"/>
    <property type="match status" value="1"/>
</dbReference>
<dbReference type="Gene3D" id="3.30.160.100">
    <property type="entry name" value="Ribosome hibernation promotion factor-like"/>
    <property type="match status" value="1"/>
</dbReference>
<dbReference type="PANTHER" id="PTHR33231:SF1">
    <property type="entry name" value="30S RIBOSOMAL PROTEIN"/>
    <property type="match status" value="1"/>
</dbReference>
<proteinExistence type="inferred from homology"/>
<dbReference type="GO" id="GO:0022627">
    <property type="term" value="C:cytosolic small ribosomal subunit"/>
    <property type="evidence" value="ECO:0007669"/>
    <property type="project" value="TreeGrafter"/>
</dbReference>
<evidence type="ECO:0000256" key="1">
    <source>
        <dbReference type="ARBA" id="ARBA00022490"/>
    </source>
</evidence>
<dbReference type="NCBIfam" id="TIGR00741">
    <property type="entry name" value="yfiA"/>
    <property type="match status" value="1"/>
</dbReference>
<dbReference type="InterPro" id="IPR036567">
    <property type="entry name" value="RHF-like"/>
</dbReference>
<sequence length="197" mass="22765">MYVYPTCVIIQLSKCKEVGTMKVSITAKNYKPSERLQENIEKKFARLGKYFQDDVTANVLVSKFKDKTKIEATINAKQTIFRAEEAAENVYEALDLIIDRLSSQMSKYKGKLEARYKENKALKFEFIPDVEEEEDEGEIKIARTKKFELQPMTAEEAVLQMELLGHNFFVFLDMDTNGASIVYKRKNGDYGLIETDR</sequence>
<dbReference type="InterPro" id="IPR003489">
    <property type="entry name" value="RHF/RaiA"/>
</dbReference>
<name>A0A6A8M7X3_9FIRM</name>
<keyword evidence="1 3" id="KW-0963">Cytoplasm</keyword>
<dbReference type="HAMAP" id="MF_00839">
    <property type="entry name" value="HPF"/>
    <property type="match status" value="1"/>
</dbReference>
<evidence type="ECO:0000256" key="3">
    <source>
        <dbReference type="HAMAP-Rule" id="MF_00839"/>
    </source>
</evidence>
<protein>
    <recommendedName>
        <fullName evidence="3">Ribosome hibernation promoting factor</fullName>
        <shortName evidence="3">HPF</shortName>
    </recommendedName>
</protein>
<keyword evidence="2 3" id="KW-0810">Translation regulation</keyword>
<dbReference type="Pfam" id="PF16321">
    <property type="entry name" value="Ribosom_S30AE_C"/>
    <property type="match status" value="1"/>
</dbReference>
<comment type="subunit">
    <text evidence="3">Interacts with 100S ribosomes.</text>
</comment>
<dbReference type="InterPro" id="IPR034694">
    <property type="entry name" value="HPF_long/plastid"/>
</dbReference>
<feature type="domain" description="Sigma 54 modulation/S30EA ribosomal protein C-terminal" evidence="4">
    <location>
        <begin position="138"/>
        <end position="192"/>
    </location>
</feature>
<dbReference type="InterPro" id="IPR050574">
    <property type="entry name" value="HPF/YfiA_ribosome-assoc"/>
</dbReference>
<dbReference type="AlphaFoldDB" id="A0A6A8M7X3"/>
<dbReference type="FunFam" id="3.30.505.50:FF:000001">
    <property type="entry name" value="Ribosome hibernation promoting factor"/>
    <property type="match status" value="1"/>
</dbReference>
<evidence type="ECO:0000259" key="4">
    <source>
        <dbReference type="Pfam" id="PF16321"/>
    </source>
</evidence>
<comment type="caution">
    <text evidence="5">The sequence shown here is derived from an EMBL/GenBank/DDBJ whole genome shotgun (WGS) entry which is preliminary data.</text>
</comment>
<dbReference type="EMBL" id="VUNB01000002">
    <property type="protein sequence ID" value="MST68399.1"/>
    <property type="molecule type" value="Genomic_DNA"/>
</dbReference>
<dbReference type="GO" id="GO:0045900">
    <property type="term" value="P:negative regulation of translational elongation"/>
    <property type="evidence" value="ECO:0007669"/>
    <property type="project" value="TreeGrafter"/>
</dbReference>
<comment type="subcellular location">
    <subcellularLocation>
        <location evidence="3">Cytoplasm</location>
    </subcellularLocation>
</comment>
<dbReference type="GO" id="GO:0043024">
    <property type="term" value="F:ribosomal small subunit binding"/>
    <property type="evidence" value="ECO:0007669"/>
    <property type="project" value="TreeGrafter"/>
</dbReference>
<reference evidence="5" key="1">
    <citation type="submission" date="2019-09" db="EMBL/GenBank/DDBJ databases">
        <title>In-depth cultivation of the pig gut microbiome towards novel bacterial diversity and tailored functional studies.</title>
        <authorList>
            <person name="Wylensek D."/>
            <person name="Hitch T.C.A."/>
            <person name="Clavel T."/>
        </authorList>
    </citation>
    <scope>NUCLEOTIDE SEQUENCE</scope>
    <source>
        <strain evidence="5">RF-744-FAT-WT-3</strain>
    </source>
</reference>
<evidence type="ECO:0000313" key="5">
    <source>
        <dbReference type="EMBL" id="MST68399.1"/>
    </source>
</evidence>